<feature type="domain" description="K Homology" evidence="7">
    <location>
        <begin position="858"/>
        <end position="925"/>
    </location>
</feature>
<dbReference type="PANTHER" id="PTHR10627">
    <property type="entry name" value="SCP160"/>
    <property type="match status" value="1"/>
</dbReference>
<dbReference type="AlphaFoldDB" id="A0A813R9P4"/>
<dbReference type="Proteomes" id="UP000663829">
    <property type="component" value="Unassembled WGS sequence"/>
</dbReference>
<dbReference type="CDD" id="cd22408">
    <property type="entry name" value="KH-I_Vigilin_rpt4"/>
    <property type="match status" value="1"/>
</dbReference>
<evidence type="ECO:0000256" key="5">
    <source>
        <dbReference type="PROSITE-ProRule" id="PRU00117"/>
    </source>
</evidence>
<feature type="domain" description="K Homology" evidence="7">
    <location>
        <begin position="206"/>
        <end position="274"/>
    </location>
</feature>
<feature type="domain" description="K Homology" evidence="7">
    <location>
        <begin position="417"/>
        <end position="481"/>
    </location>
</feature>
<evidence type="ECO:0000313" key="11">
    <source>
        <dbReference type="EMBL" id="CAF3607970.1"/>
    </source>
</evidence>
<dbReference type="InterPro" id="IPR036612">
    <property type="entry name" value="KH_dom_type_1_sf"/>
</dbReference>
<feature type="domain" description="K Homology" evidence="7">
    <location>
        <begin position="705"/>
        <end position="774"/>
    </location>
</feature>
<evidence type="ECO:0000313" key="10">
    <source>
        <dbReference type="EMBL" id="CAF3560727.1"/>
    </source>
</evidence>
<evidence type="ECO:0000313" key="12">
    <source>
        <dbReference type="Proteomes" id="UP000663829"/>
    </source>
</evidence>
<gene>
    <name evidence="8" type="ORF">GPM918_LOCUS2298</name>
    <name evidence="9" type="ORF">OVA965_LOCUS5776</name>
    <name evidence="10" type="ORF">SRO942_LOCUS2298</name>
    <name evidence="11" type="ORF">TMI583_LOCUS5773</name>
</gene>
<comment type="caution">
    <text evidence="8">The sequence shown here is derived from an EMBL/GenBank/DDBJ whole genome shotgun (WGS) entry which is preliminary data.</text>
</comment>
<dbReference type="EMBL" id="CAJNOK010001660">
    <property type="protein sequence ID" value="CAF0823590.1"/>
    <property type="molecule type" value="Genomic_DNA"/>
</dbReference>
<feature type="domain" description="K Homology" evidence="7">
    <location>
        <begin position="348"/>
        <end position="416"/>
    </location>
</feature>
<dbReference type="GO" id="GO:0003729">
    <property type="term" value="F:mRNA binding"/>
    <property type="evidence" value="ECO:0007669"/>
    <property type="project" value="TreeGrafter"/>
</dbReference>
<feature type="domain" description="K Homology" evidence="7">
    <location>
        <begin position="1004"/>
        <end position="1071"/>
    </location>
</feature>
<feature type="compositionally biased region" description="Low complexity" evidence="6">
    <location>
        <begin position="1136"/>
        <end position="1146"/>
    </location>
</feature>
<comment type="subcellular location">
    <subcellularLocation>
        <location evidence="1">Cytoplasm</location>
    </subcellularLocation>
</comment>
<accession>A0A813R9P4</accession>
<proteinExistence type="predicted"/>
<feature type="region of interest" description="Disordered" evidence="6">
    <location>
        <begin position="109"/>
        <end position="152"/>
    </location>
</feature>
<dbReference type="InterPro" id="IPR004088">
    <property type="entry name" value="KH_dom_type_1"/>
</dbReference>
<dbReference type="InterPro" id="IPR057778">
    <property type="entry name" value="KH_Vigilin_N"/>
</dbReference>
<sequence length="1231" mass="140144">MAGNGYESYGDDNVGNIIIDANKTPKNNGFMYNTGDDAVPDYNEAFPKLVGDKRAPESSLFLSSSKTMTTNSGNITSSNANNNNMHTTTSATITQRSDDDEKRRKMAIHATTSTTKIIEIPPEERLADNPRRNNNQNQNNQRNNAGNNSVGNNFGQSLQKLCTRIEKDTATNITFFYKDQTLVVSITGKPDSVRTAQMLILNELQARVRLAVHIPPEYHRFIIGAKGAVLQKLESDTLTKIAVPQQDSKSDAIIVSGSKDGAKLCEQKILEIYNQQANKGHERLVIPHLYHPWIKNHLQEQLSTELKVLIDIPPSIKQTDEISIRGEREPVEQAKMKIMRYYKELDGKIMTFPLDIPKQQHRFILGKKGSGLKEIFDATDVDVKIPQQDDDTSTIQVIGEMSKIGEAITMIYKIANAVTLVQIDAPRWMHSVVRGERSVNIDNFKQQYPEVKIFFRQDRIDVEGPPEEVEPVRTQIQEAIDSLKLSNTTYQELVIDPQHYKQLIGKNQIRLHELQDETGCDIRFPIFDSNIRIVKLMGSATSVEKAKQLLLDRVAKLVNERVTDISIEPQYYPQIFGSYGKKIDEIRQKFHDVQITFPDANDKSNKVKLRGDKDDVEKCTRYLQQKVKDMYSLGVTVPKKFHRMIIGKGGANIQKIREEVDVRIDIPADNQDSEVIKISGKKTDVDKAKTMIDTIVQQLNANFENSVEDTITIDPKFHTKFFSRNRELLLELQHQYGDVNIKFPERNTQNDQILLRGTKEAVEGVKKRLNELIDTWENTITREMNILQKHHGYLLAQGGYYIQPIQKEHNVQIKFPARRQPQDDQQQESDSQQDVVKLIGRQENIDKAMSDLEKLIPIDDTVDIPRELYGQLLGRQGSNIQALRDQYPDVQILFPTADSGSNIITLYGLREPVEAVKKYLLERHEKYREVKVYIKPEHRSLIIGPRGRTVNNLRTKYDVNIKVPQNDDQSEENKGENDVIIQGNEDKVNECRDEILAIIKDVESKITMAIEIDPRIHARIIGTGGSKLQQIQKDYNVDIRFSQSNSSNVYVSGKDQDKIDACIDHLLVLEEDFLQDMPHRQTSNIQQQGEMTFQHQLLEQQQPDQVTANAITFVGAKKQKQQKQTSFKVKNAPWGSSSNDENNNNNDEQHTSSNMNGTAQSPKQNGTKTSKKDRQNILDTNDLAKFVDREFPTFANNGLTLSTNEVNNQQQSVVNTIPISWGPSSKRKEKT</sequence>
<evidence type="ECO:0000256" key="6">
    <source>
        <dbReference type="SAM" id="MobiDB-lite"/>
    </source>
</evidence>
<evidence type="ECO:0000256" key="3">
    <source>
        <dbReference type="ARBA" id="ARBA00022737"/>
    </source>
</evidence>
<feature type="domain" description="K Homology" evidence="7">
    <location>
        <begin position="926"/>
        <end position="1000"/>
    </location>
</feature>
<dbReference type="Pfam" id="PF00013">
    <property type="entry name" value="KH_1"/>
    <property type="match status" value="9"/>
</dbReference>
<dbReference type="Proteomes" id="UP000677228">
    <property type="component" value="Unassembled WGS sequence"/>
</dbReference>
<reference evidence="8" key="1">
    <citation type="submission" date="2021-02" db="EMBL/GenBank/DDBJ databases">
        <authorList>
            <person name="Nowell W R."/>
        </authorList>
    </citation>
    <scope>NUCLEOTIDE SEQUENCE</scope>
</reference>
<dbReference type="Proteomes" id="UP000681722">
    <property type="component" value="Unassembled WGS sequence"/>
</dbReference>
<feature type="domain" description="K Homology" evidence="7">
    <location>
        <begin position="487"/>
        <end position="555"/>
    </location>
</feature>
<feature type="domain" description="K Homology" evidence="7">
    <location>
        <begin position="778"/>
        <end position="857"/>
    </location>
</feature>
<evidence type="ECO:0000313" key="9">
    <source>
        <dbReference type="EMBL" id="CAF0823590.1"/>
    </source>
</evidence>
<dbReference type="Gene3D" id="3.30.1370.10">
    <property type="entry name" value="K Homology domain, type 1"/>
    <property type="match status" value="11"/>
</dbReference>
<dbReference type="EMBL" id="CAJNOQ010000250">
    <property type="protein sequence ID" value="CAF0777930.1"/>
    <property type="molecule type" value="Genomic_DNA"/>
</dbReference>
<organism evidence="8 12">
    <name type="scientific">Didymodactylos carnosus</name>
    <dbReference type="NCBI Taxonomy" id="1234261"/>
    <lineage>
        <taxon>Eukaryota</taxon>
        <taxon>Metazoa</taxon>
        <taxon>Spiralia</taxon>
        <taxon>Gnathifera</taxon>
        <taxon>Rotifera</taxon>
        <taxon>Eurotatoria</taxon>
        <taxon>Bdelloidea</taxon>
        <taxon>Philodinida</taxon>
        <taxon>Philodinidae</taxon>
        <taxon>Didymodactylos</taxon>
    </lineage>
</organism>
<name>A0A813R9P4_9BILA</name>
<dbReference type="SMART" id="SM00322">
    <property type="entry name" value="KH"/>
    <property type="match status" value="12"/>
</dbReference>
<evidence type="ECO:0000313" key="8">
    <source>
        <dbReference type="EMBL" id="CAF0777930.1"/>
    </source>
</evidence>
<evidence type="ECO:0000256" key="4">
    <source>
        <dbReference type="ARBA" id="ARBA00022884"/>
    </source>
</evidence>
<dbReference type="PANTHER" id="PTHR10627:SF31">
    <property type="entry name" value="DODECA-SATELLITE-BINDING PROTEIN 1, ISOFORM A"/>
    <property type="match status" value="1"/>
</dbReference>
<evidence type="ECO:0000256" key="2">
    <source>
        <dbReference type="ARBA" id="ARBA00022490"/>
    </source>
</evidence>
<feature type="domain" description="K Homology" evidence="7">
    <location>
        <begin position="278"/>
        <end position="343"/>
    </location>
</feature>
<evidence type="ECO:0000256" key="1">
    <source>
        <dbReference type="ARBA" id="ARBA00004496"/>
    </source>
</evidence>
<dbReference type="PROSITE" id="PS50084">
    <property type="entry name" value="KH_TYPE_1"/>
    <property type="match status" value="9"/>
</dbReference>
<keyword evidence="3" id="KW-0677">Repeat</keyword>
<feature type="domain" description="K Homology" evidence="7">
    <location>
        <begin position="559"/>
        <end position="628"/>
    </location>
</feature>
<dbReference type="InterPro" id="IPR004087">
    <property type="entry name" value="KH_dom"/>
</dbReference>
<feature type="compositionally biased region" description="Low complexity" evidence="6">
    <location>
        <begin position="132"/>
        <end position="152"/>
    </location>
</feature>
<feature type="domain" description="K Homology" evidence="7">
    <location>
        <begin position="629"/>
        <end position="697"/>
    </location>
</feature>
<dbReference type="Pfam" id="PF24668">
    <property type="entry name" value="KH_Vigilin"/>
    <property type="match status" value="1"/>
</dbReference>
<dbReference type="CDD" id="cd22411">
    <property type="entry name" value="KH-I_Vigilin_rpt8"/>
    <property type="match status" value="1"/>
</dbReference>
<keyword evidence="2" id="KW-0963">Cytoplasm</keyword>
<protein>
    <recommendedName>
        <fullName evidence="7">K Homology domain-containing protein</fullName>
    </recommendedName>
</protein>
<dbReference type="EMBL" id="CAJOBA010001660">
    <property type="protein sequence ID" value="CAF3607970.1"/>
    <property type="molecule type" value="Genomic_DNA"/>
</dbReference>
<dbReference type="EMBL" id="CAJOBC010000250">
    <property type="protein sequence ID" value="CAF3560727.1"/>
    <property type="molecule type" value="Genomic_DNA"/>
</dbReference>
<dbReference type="Proteomes" id="UP000682733">
    <property type="component" value="Unassembled WGS sequence"/>
</dbReference>
<dbReference type="SUPFAM" id="SSF54791">
    <property type="entry name" value="Eukaryotic type KH-domain (KH-domain type I)"/>
    <property type="match status" value="12"/>
</dbReference>
<feature type="compositionally biased region" description="Basic and acidic residues" evidence="6">
    <location>
        <begin position="122"/>
        <end position="131"/>
    </location>
</feature>
<keyword evidence="4 5" id="KW-0694">RNA-binding</keyword>
<keyword evidence="12" id="KW-1185">Reference proteome</keyword>
<evidence type="ECO:0000259" key="7">
    <source>
        <dbReference type="SMART" id="SM00322"/>
    </source>
</evidence>
<feature type="region of interest" description="Disordered" evidence="6">
    <location>
        <begin position="1122"/>
        <end position="1175"/>
    </location>
</feature>
<dbReference type="OrthoDB" id="10027144at2759"/>
<feature type="compositionally biased region" description="Polar residues" evidence="6">
    <location>
        <begin position="1151"/>
        <end position="1168"/>
    </location>
</feature>